<accession>A7I8K6</accession>
<keyword evidence="2" id="KW-1185">Reference proteome</keyword>
<sequence length="110" mass="12371">MDGQEIPKQAKTGFYSGTLSPEWLIRVVFIIPNADFSILIPVKSVPRLNNIGVFYPEKNPGPADMGLMNHHRNAKAGRERGVKSPRAPMITCERRKPKAGMWSLWAKNEI</sequence>
<protein>
    <submittedName>
        <fullName evidence="1">Uncharacterized protein</fullName>
    </submittedName>
</protein>
<proteinExistence type="predicted"/>
<dbReference type="HOGENOM" id="CLU_2165240_0_0_2"/>
<dbReference type="AlphaFoldDB" id="A7I8K6"/>
<name>A7I8K6_METB6</name>
<reference evidence="2" key="1">
    <citation type="journal article" date="2015" name="Microbiology">
        <title>Genome of Methanoregula boonei 6A8 reveals adaptations to oligotrophic peatland environments.</title>
        <authorList>
            <person name="Braeuer S."/>
            <person name="Cadillo-Quiroz H."/>
            <person name="Kyrpides N."/>
            <person name="Woyke T."/>
            <person name="Goodwin L."/>
            <person name="Detter C."/>
            <person name="Podell S."/>
            <person name="Yavitt J.B."/>
            <person name="Zinder S.H."/>
        </authorList>
    </citation>
    <scope>NUCLEOTIDE SEQUENCE [LARGE SCALE GENOMIC DNA]</scope>
    <source>
        <strain evidence="2">DSM 21154 / JCM 14090 / 6A8</strain>
    </source>
</reference>
<organism evidence="1 2">
    <name type="scientific">Methanoregula boonei (strain DSM 21154 / JCM 14090 / 6A8)</name>
    <dbReference type="NCBI Taxonomy" id="456442"/>
    <lineage>
        <taxon>Archaea</taxon>
        <taxon>Methanobacteriati</taxon>
        <taxon>Methanobacteriota</taxon>
        <taxon>Stenosarchaea group</taxon>
        <taxon>Methanomicrobia</taxon>
        <taxon>Methanomicrobiales</taxon>
        <taxon>Methanoregulaceae</taxon>
        <taxon>Methanoregula</taxon>
    </lineage>
</organism>
<evidence type="ECO:0000313" key="1">
    <source>
        <dbReference type="EMBL" id="ABS56067.1"/>
    </source>
</evidence>
<dbReference type="Proteomes" id="UP000002408">
    <property type="component" value="Chromosome"/>
</dbReference>
<dbReference type="EMBL" id="CP000780">
    <property type="protein sequence ID" value="ABS56067.1"/>
    <property type="molecule type" value="Genomic_DNA"/>
</dbReference>
<gene>
    <name evidence="1" type="ordered locus">Mboo_1550</name>
</gene>
<dbReference type="GeneID" id="5411237"/>
<evidence type="ECO:0000313" key="2">
    <source>
        <dbReference type="Proteomes" id="UP000002408"/>
    </source>
</evidence>
<dbReference type="RefSeq" id="WP_012107108.1">
    <property type="nucleotide sequence ID" value="NC_009712.1"/>
</dbReference>
<dbReference type="KEGG" id="mbn:Mboo_1550"/>